<dbReference type="NCBIfam" id="TIGR04336">
    <property type="entry name" value="AmmeMemoSam_B"/>
    <property type="match status" value="1"/>
</dbReference>
<dbReference type="PANTHER" id="PTHR11060:SF0">
    <property type="entry name" value="PROTEIN MEMO1"/>
    <property type="match status" value="1"/>
</dbReference>
<reference evidence="2" key="1">
    <citation type="submission" date="2021-01" db="EMBL/GenBank/DDBJ databases">
        <authorList>
            <person name="Corre E."/>
            <person name="Pelletier E."/>
            <person name="Niang G."/>
            <person name="Scheremetjew M."/>
            <person name="Finn R."/>
            <person name="Kale V."/>
            <person name="Holt S."/>
            <person name="Cochrane G."/>
            <person name="Meng A."/>
            <person name="Brown T."/>
            <person name="Cohen L."/>
        </authorList>
    </citation>
    <scope>NUCLEOTIDE SEQUENCE</scope>
    <source>
        <strain evidence="2">PLY182g</strain>
    </source>
</reference>
<proteinExistence type="inferred from homology"/>
<gene>
    <name evidence="2" type="ORF">CPEL01642_LOCUS1764</name>
</gene>
<dbReference type="EMBL" id="HBEY01003593">
    <property type="protein sequence ID" value="CAD8598434.1"/>
    <property type="molecule type" value="Transcribed_RNA"/>
</dbReference>
<dbReference type="InterPro" id="IPR002737">
    <property type="entry name" value="MEMO1_fam"/>
</dbReference>
<dbReference type="CDD" id="cd07361">
    <property type="entry name" value="MEMO_like"/>
    <property type="match status" value="1"/>
</dbReference>
<accession>A0A7S0L3M3</accession>
<comment type="similarity">
    <text evidence="1">Belongs to the MEMO1 family.</text>
</comment>
<dbReference type="Pfam" id="PF01875">
    <property type="entry name" value="Memo"/>
    <property type="match status" value="1"/>
</dbReference>
<evidence type="ECO:0000313" key="2">
    <source>
        <dbReference type="EMBL" id="CAD8598434.1"/>
    </source>
</evidence>
<dbReference type="PANTHER" id="PTHR11060">
    <property type="entry name" value="PROTEIN MEMO1"/>
    <property type="match status" value="1"/>
</dbReference>
<name>A0A7S0L3M3_9EUKA</name>
<protein>
    <recommendedName>
        <fullName evidence="3">Protein MEMO1</fullName>
    </recommendedName>
</protein>
<dbReference type="Gene3D" id="3.40.830.10">
    <property type="entry name" value="LigB-like"/>
    <property type="match status" value="1"/>
</dbReference>
<evidence type="ECO:0000256" key="1">
    <source>
        <dbReference type="ARBA" id="ARBA00006315"/>
    </source>
</evidence>
<sequence length="289" mass="32542">MKRRPSHAGSWYSHHRDELASQLAGWLTQADECAGAARAVIAPHAGYAFSGPTAAWAYKHIDATAIRRVFVLGPSHHVYMTRCALTKCKTYATPLGEIEIDTAACSKLMASAMFDEMELHVDEDEHSIELHLPYIVQVMQGQPFKLVPILVGALSVQSEQQYGRLLAPLLLDPQNLFVISSDFCHWGRRFRFTHFDRSHRHIFESIEALDRQGMTLIEKQDAAGFAAYQQEFGNTICGRHPIALLLHILQGCTERKHELRFVRYAQSSQVRSMDDSSVSYASAIVWATE</sequence>
<dbReference type="HAMAP" id="MF_00055">
    <property type="entry name" value="MEMO1"/>
    <property type="match status" value="1"/>
</dbReference>
<organism evidence="2">
    <name type="scientific">Coccolithus braarudii</name>
    <dbReference type="NCBI Taxonomy" id="221442"/>
    <lineage>
        <taxon>Eukaryota</taxon>
        <taxon>Haptista</taxon>
        <taxon>Haptophyta</taxon>
        <taxon>Prymnesiophyceae</taxon>
        <taxon>Coccolithales</taxon>
        <taxon>Coccolithaceae</taxon>
        <taxon>Coccolithus</taxon>
    </lineage>
</organism>
<dbReference type="AlphaFoldDB" id="A0A7S0L3M3"/>
<evidence type="ECO:0008006" key="3">
    <source>
        <dbReference type="Google" id="ProtNLM"/>
    </source>
</evidence>